<keyword evidence="3" id="KW-1185">Reference proteome</keyword>
<evidence type="ECO:0000313" key="3">
    <source>
        <dbReference type="Proteomes" id="UP000053477"/>
    </source>
</evidence>
<dbReference type="EMBL" id="KQ086484">
    <property type="protein sequence ID" value="KLO04616.1"/>
    <property type="molecule type" value="Genomic_DNA"/>
</dbReference>
<sequence>MKTVPVATFQSFLGTFAPSLSRSELTRSVTSHRCYGVGDRLVYRAVYPTGVLKPCGIALGCRSKSGAVRVASRFCHDSYEESEWNHEWNRGRIATKTRTLTPTNMSASGLSTPVSPRKKDMHDRMVALMETLVKVTVEQDAVVRSLRGELDEMKQRLQLAGGRRAEDLKAAKNAKDLEPEIGEVLRLRYELQKFKASKEEADREVSRLREKVGNLGKEVSRLRRR</sequence>
<gene>
    <name evidence="2" type="ORF">SCHPADRAFT_989479</name>
</gene>
<proteinExistence type="predicted"/>
<dbReference type="InParanoid" id="A0A0H2RID4"/>
<evidence type="ECO:0000313" key="2">
    <source>
        <dbReference type="EMBL" id="KLO04616.1"/>
    </source>
</evidence>
<reference evidence="2 3" key="1">
    <citation type="submission" date="2015-04" db="EMBL/GenBank/DDBJ databases">
        <title>Complete genome sequence of Schizopora paradoxa KUC8140, a cosmopolitan wood degrader in East Asia.</title>
        <authorList>
            <consortium name="DOE Joint Genome Institute"/>
            <person name="Min B."/>
            <person name="Park H."/>
            <person name="Jang Y."/>
            <person name="Kim J.-J."/>
            <person name="Kim K.H."/>
            <person name="Pangilinan J."/>
            <person name="Lipzen A."/>
            <person name="Riley R."/>
            <person name="Grigoriev I.V."/>
            <person name="Spatafora J.W."/>
            <person name="Choi I.-G."/>
        </authorList>
    </citation>
    <scope>NUCLEOTIDE SEQUENCE [LARGE SCALE GENOMIC DNA]</scope>
    <source>
        <strain evidence="2 3">KUC8140</strain>
    </source>
</reference>
<keyword evidence="1" id="KW-0175">Coiled coil</keyword>
<protein>
    <submittedName>
        <fullName evidence="2">Uncharacterized protein</fullName>
    </submittedName>
</protein>
<name>A0A0H2RID4_9AGAM</name>
<organism evidence="2 3">
    <name type="scientific">Schizopora paradoxa</name>
    <dbReference type="NCBI Taxonomy" id="27342"/>
    <lineage>
        <taxon>Eukaryota</taxon>
        <taxon>Fungi</taxon>
        <taxon>Dikarya</taxon>
        <taxon>Basidiomycota</taxon>
        <taxon>Agaricomycotina</taxon>
        <taxon>Agaricomycetes</taxon>
        <taxon>Hymenochaetales</taxon>
        <taxon>Schizoporaceae</taxon>
        <taxon>Schizopora</taxon>
    </lineage>
</organism>
<feature type="coiled-coil region" evidence="1">
    <location>
        <begin position="184"/>
        <end position="225"/>
    </location>
</feature>
<evidence type="ECO:0000256" key="1">
    <source>
        <dbReference type="SAM" id="Coils"/>
    </source>
</evidence>
<accession>A0A0H2RID4</accession>
<dbReference type="Proteomes" id="UP000053477">
    <property type="component" value="Unassembled WGS sequence"/>
</dbReference>
<dbReference type="AlphaFoldDB" id="A0A0H2RID4"/>